<organism evidence="4 5">
    <name type="scientific">Arabidopsis suecica</name>
    <name type="common">Swedish thale-cress</name>
    <name type="synonym">Cardaminopsis suecica</name>
    <dbReference type="NCBI Taxonomy" id="45249"/>
    <lineage>
        <taxon>Eukaryota</taxon>
        <taxon>Viridiplantae</taxon>
        <taxon>Streptophyta</taxon>
        <taxon>Embryophyta</taxon>
        <taxon>Tracheophyta</taxon>
        <taxon>Spermatophyta</taxon>
        <taxon>Magnoliopsida</taxon>
        <taxon>eudicotyledons</taxon>
        <taxon>Gunneridae</taxon>
        <taxon>Pentapetalae</taxon>
        <taxon>rosids</taxon>
        <taxon>malvids</taxon>
        <taxon>Brassicales</taxon>
        <taxon>Brassicaceae</taxon>
        <taxon>Camelineae</taxon>
        <taxon>Arabidopsis</taxon>
    </lineage>
</organism>
<evidence type="ECO:0000313" key="5">
    <source>
        <dbReference type="Proteomes" id="UP000694251"/>
    </source>
</evidence>
<dbReference type="EMBL" id="JAEFBJ010000011">
    <property type="protein sequence ID" value="KAG7554752.1"/>
    <property type="molecule type" value="Genomic_DNA"/>
</dbReference>
<evidence type="ECO:0000256" key="1">
    <source>
        <dbReference type="ARBA" id="ARBA00011021"/>
    </source>
</evidence>
<keyword evidence="2" id="KW-0611">Plant defense</keyword>
<keyword evidence="5" id="KW-1185">Reference proteome</keyword>
<feature type="compositionally biased region" description="Low complexity" evidence="3">
    <location>
        <begin position="38"/>
        <end position="47"/>
    </location>
</feature>
<dbReference type="AlphaFoldDB" id="A0A8T1Z6X6"/>
<dbReference type="Proteomes" id="UP000694251">
    <property type="component" value="Chromosome 11"/>
</dbReference>
<gene>
    <name evidence="4" type="ORF">ISN44_As11g009570</name>
</gene>
<dbReference type="OrthoDB" id="1108547at2759"/>
<comment type="caution">
    <text evidence="4">The sequence shown here is derived from an EMBL/GenBank/DDBJ whole genome shotgun (WGS) entry which is preliminary data.</text>
</comment>
<dbReference type="GO" id="GO:0045087">
    <property type="term" value="P:innate immune response"/>
    <property type="evidence" value="ECO:0007669"/>
    <property type="project" value="InterPro"/>
</dbReference>
<protein>
    <submittedName>
        <fullName evidence="4">Elicitor peptide</fullName>
    </submittedName>
</protein>
<comment type="similarity">
    <text evidence="1">Belongs to the brassicaceae elicitor peptide family.</text>
</comment>
<proteinExistence type="inferred from homology"/>
<accession>A0A8T1Z6X6</accession>
<name>A0A8T1Z6X6_ARASU</name>
<feature type="region of interest" description="Disordered" evidence="3">
    <location>
        <begin position="38"/>
        <end position="79"/>
    </location>
</feature>
<evidence type="ECO:0000256" key="2">
    <source>
        <dbReference type="ARBA" id="ARBA00022821"/>
    </source>
</evidence>
<dbReference type="InterPro" id="IPR035176">
    <property type="entry name" value="PEP"/>
</dbReference>
<evidence type="ECO:0000256" key="3">
    <source>
        <dbReference type="SAM" id="MobiDB-lite"/>
    </source>
</evidence>
<dbReference type="Pfam" id="PF17232">
    <property type="entry name" value="Pep1_7"/>
    <property type="match status" value="1"/>
</dbReference>
<reference evidence="4 5" key="1">
    <citation type="submission" date="2020-12" db="EMBL/GenBank/DDBJ databases">
        <title>Concerted genomic and epigenomic changes stabilize Arabidopsis allopolyploids.</title>
        <authorList>
            <person name="Chen Z."/>
        </authorList>
    </citation>
    <scope>NUCLEOTIDE SEQUENCE [LARGE SCALE GENOMIC DNA]</scope>
    <source>
        <strain evidence="4">As9502</strain>
        <tissue evidence="4">Leaf</tissue>
    </source>
</reference>
<evidence type="ECO:0000313" key="4">
    <source>
        <dbReference type="EMBL" id="KAG7554752.1"/>
    </source>
</evidence>
<sequence length="79" mass="8682">MEEERRNEEESSHLCIPFQFLNEALKTFLKCIGLHLSPSPSISSPSSEEATHDVVSARGGMVVKSKKTLPSSGKPGRRN</sequence>